<dbReference type="EMBL" id="CAHT01000002">
    <property type="protein sequence ID" value="CCG91178.1"/>
    <property type="molecule type" value="Genomic_DNA"/>
</dbReference>
<comment type="caution">
    <text evidence="1">The sequence shown here is derived from an EMBL/GenBank/DDBJ whole genome shotgun (WGS) entry which is preliminary data.</text>
</comment>
<reference evidence="1 2" key="1">
    <citation type="journal article" date="2012" name="J. Bacteriol.">
        <title>Draft Genome Sequence of the Volcano-Inhabiting Thermoacidophilic Methanotroph Methylacidiphilum fumariolicum Strain SolV.</title>
        <authorList>
            <person name="Khadem A.F."/>
            <person name="Wieczorek A.S."/>
            <person name="Pol A."/>
            <person name="Vuilleumier S."/>
            <person name="Harhangi H.R."/>
            <person name="Dunfield P.F."/>
            <person name="Kalyuzhnaya M.G."/>
            <person name="Murrell J.C."/>
            <person name="Francoijs K.-J."/>
            <person name="Stunnenberg H.G."/>
            <person name="Stein L.Y."/>
            <person name="DiSpirito A.A."/>
            <person name="Semrau J.D."/>
            <person name="Lajus A."/>
            <person name="Medigue C."/>
            <person name="Klotz M.G."/>
            <person name="Jetten M.S.M."/>
            <person name="Op den Camp H.J.M."/>
        </authorList>
    </citation>
    <scope>NUCLEOTIDE SEQUENCE [LARGE SCALE GENOMIC DNA]</scope>
    <source>
        <strain evidence="1 2">SolV</strain>
    </source>
</reference>
<evidence type="ECO:0000313" key="1">
    <source>
        <dbReference type="EMBL" id="CCG91178.1"/>
    </source>
</evidence>
<gene>
    <name evidence="1" type="ORF">MFUM_100010</name>
</gene>
<dbReference type="AlphaFoldDB" id="I0JVA9"/>
<protein>
    <submittedName>
        <fullName evidence="1">Uncharacterized protein</fullName>
    </submittedName>
</protein>
<accession>I0JVA9</accession>
<dbReference type="InParanoid" id="I0JVA9"/>
<organism evidence="1 2">
    <name type="scientific">Methylacidiphilum fumariolicum (strain SolV)</name>
    <dbReference type="NCBI Taxonomy" id="1156937"/>
    <lineage>
        <taxon>Bacteria</taxon>
        <taxon>Pseudomonadati</taxon>
        <taxon>Verrucomicrobiota</taxon>
        <taxon>Methylacidiphilae</taxon>
        <taxon>Methylacidiphilales</taxon>
        <taxon>Methylacidiphilaceae</taxon>
        <taxon>Methylacidiphilum (ex Ratnadevi et al. 2023)</taxon>
    </lineage>
</organism>
<evidence type="ECO:0000313" key="2">
    <source>
        <dbReference type="Proteomes" id="UP000004837"/>
    </source>
</evidence>
<proteinExistence type="predicted"/>
<sequence>MLVSLAFEKSVGKKIKFEFSNIQLPKEKKEQIRATLTCFLSKEELR</sequence>
<dbReference type="Proteomes" id="UP000004837">
    <property type="component" value="Unassembled WGS sequence"/>
</dbReference>
<name>I0JVA9_METFB</name>